<reference evidence="2 3" key="1">
    <citation type="submission" date="2024-06" db="EMBL/GenBank/DDBJ databases">
        <title>The Natural Products Discovery Center: Release of the First 8490 Sequenced Strains for Exploring Actinobacteria Biosynthetic Diversity.</title>
        <authorList>
            <person name="Kalkreuter E."/>
            <person name="Kautsar S.A."/>
            <person name="Yang D."/>
            <person name="Bader C.D."/>
            <person name="Teijaro C.N."/>
            <person name="Fluegel L."/>
            <person name="Davis C.M."/>
            <person name="Simpson J.R."/>
            <person name="Lauterbach L."/>
            <person name="Steele A.D."/>
            <person name="Gui C."/>
            <person name="Meng S."/>
            <person name="Li G."/>
            <person name="Viehrig K."/>
            <person name="Ye F."/>
            <person name="Su P."/>
            <person name="Kiefer A.F."/>
            <person name="Nichols A."/>
            <person name="Cepeda A.J."/>
            <person name="Yan W."/>
            <person name="Fan B."/>
            <person name="Jiang Y."/>
            <person name="Adhikari A."/>
            <person name="Zheng C.-J."/>
            <person name="Schuster L."/>
            <person name="Cowan T.M."/>
            <person name="Smanski M.J."/>
            <person name="Chevrette M.G."/>
            <person name="De Carvalho L.P.S."/>
            <person name="Shen B."/>
        </authorList>
    </citation>
    <scope>NUCLEOTIDE SEQUENCE [LARGE SCALE GENOMIC DNA]</scope>
    <source>
        <strain evidence="2 3">NPDC019708</strain>
    </source>
</reference>
<proteinExistence type="predicted"/>
<dbReference type="PROSITE" id="PS50943">
    <property type="entry name" value="HTH_CROC1"/>
    <property type="match status" value="1"/>
</dbReference>
<organism evidence="2 3">
    <name type="scientific">Nocardia rhamnosiphila</name>
    <dbReference type="NCBI Taxonomy" id="426716"/>
    <lineage>
        <taxon>Bacteria</taxon>
        <taxon>Bacillati</taxon>
        <taxon>Actinomycetota</taxon>
        <taxon>Actinomycetes</taxon>
        <taxon>Mycobacteriales</taxon>
        <taxon>Nocardiaceae</taxon>
        <taxon>Nocardia</taxon>
    </lineage>
</organism>
<dbReference type="SUPFAM" id="SSF47413">
    <property type="entry name" value="lambda repressor-like DNA-binding domains"/>
    <property type="match status" value="1"/>
</dbReference>
<dbReference type="Proteomes" id="UP001550628">
    <property type="component" value="Unassembled WGS sequence"/>
</dbReference>
<sequence length="246" mass="27869">MGGTCLTIRKARNLSRSDAYNLHGVSQSYLFDIEHDVRVPTPATLDRLIAAYDLDRKQSQYLHELRQPAQDLPDLGQLGDQLRNHPGLMHHLDHLTAGNVLAAYMGPLHHILACNDLFFTAWPGLDDADSVLSWIFGEPAARSAPDRAREATRTVAIIRMLTGRYRTSTQTHRLLHQLSGRDEFTRRWRSSIDVADGRSPDDLLYRRHPDTGEPLSFAMTMSKIHTIDHIWLLTLLPVPRQSPVNT</sequence>
<dbReference type="Pfam" id="PF17765">
    <property type="entry name" value="MLTR_LBD"/>
    <property type="match status" value="1"/>
</dbReference>
<dbReference type="CDD" id="cd00093">
    <property type="entry name" value="HTH_XRE"/>
    <property type="match status" value="1"/>
</dbReference>
<dbReference type="InterPro" id="IPR001387">
    <property type="entry name" value="Cro/C1-type_HTH"/>
</dbReference>
<dbReference type="InterPro" id="IPR010982">
    <property type="entry name" value="Lambda_DNA-bd_dom_sf"/>
</dbReference>
<dbReference type="Pfam" id="PF01381">
    <property type="entry name" value="HTH_3"/>
    <property type="match status" value="1"/>
</dbReference>
<name>A0ABV2WIU5_9NOCA</name>
<evidence type="ECO:0000313" key="2">
    <source>
        <dbReference type="EMBL" id="MEU1950804.1"/>
    </source>
</evidence>
<dbReference type="EMBL" id="JBEYBF010000001">
    <property type="protein sequence ID" value="MEU1950804.1"/>
    <property type="molecule type" value="Genomic_DNA"/>
</dbReference>
<dbReference type="InterPro" id="IPR041413">
    <property type="entry name" value="MLTR_LBD"/>
</dbReference>
<evidence type="ECO:0000259" key="1">
    <source>
        <dbReference type="PROSITE" id="PS50943"/>
    </source>
</evidence>
<evidence type="ECO:0000313" key="3">
    <source>
        <dbReference type="Proteomes" id="UP001550628"/>
    </source>
</evidence>
<gene>
    <name evidence="2" type="ORF">ABZ510_03000</name>
</gene>
<comment type="caution">
    <text evidence="2">The sequence shown here is derived from an EMBL/GenBank/DDBJ whole genome shotgun (WGS) entry which is preliminary data.</text>
</comment>
<dbReference type="Gene3D" id="3.30.450.180">
    <property type="match status" value="1"/>
</dbReference>
<dbReference type="RefSeq" id="WP_356954232.1">
    <property type="nucleotide sequence ID" value="NZ_JBEYBD010000002.1"/>
</dbReference>
<protein>
    <submittedName>
        <fullName evidence="2">Helix-turn-helix domain-containing protein</fullName>
    </submittedName>
</protein>
<keyword evidence="3" id="KW-1185">Reference proteome</keyword>
<accession>A0ABV2WIU5</accession>
<feature type="domain" description="HTH cro/C1-type" evidence="1">
    <location>
        <begin position="8"/>
        <end position="59"/>
    </location>
</feature>
<dbReference type="Gene3D" id="1.10.260.40">
    <property type="entry name" value="lambda repressor-like DNA-binding domains"/>
    <property type="match status" value="1"/>
</dbReference>